<dbReference type="Pfam" id="PF07103">
    <property type="entry name" value="DUF1365"/>
    <property type="match status" value="1"/>
</dbReference>
<accession>A0A517ZQH7</accession>
<dbReference type="RefSeq" id="WP_145377054.1">
    <property type="nucleotide sequence ID" value="NZ_CP036276.1"/>
</dbReference>
<keyword evidence="2" id="KW-1185">Reference proteome</keyword>
<sequence>MQSCIYEGRIHHRRTRPVHHQFGYSLYLLSLDLDELETVFRNRWLWSTRRTALARFHREDHLGDASIPLKTAVRDLVEEETGQRPNGPIRLLTNLRYFGYAMNPLCLYYCFDSMGEQVETIVAEVNNTPWGEQHCYVLQRDTTAQDSSFSAHHPKAFHVSPFMDMAQHYQWALSHPGEGLDVHISSFEQGTKLFDATMTLARRPITTGQLARVLIRYPFVTGQVVAAIYWQALRLWWKQCPYYPHPSPSQQSKVPAS</sequence>
<dbReference type="EMBL" id="CP036276">
    <property type="protein sequence ID" value="QDU44749.1"/>
    <property type="molecule type" value="Genomic_DNA"/>
</dbReference>
<dbReference type="Proteomes" id="UP000319383">
    <property type="component" value="Chromosome"/>
</dbReference>
<evidence type="ECO:0000313" key="2">
    <source>
        <dbReference type="Proteomes" id="UP000319383"/>
    </source>
</evidence>
<dbReference type="PANTHER" id="PTHR33973:SF4">
    <property type="entry name" value="OS07G0153300 PROTEIN"/>
    <property type="match status" value="1"/>
</dbReference>
<dbReference type="PANTHER" id="PTHR33973">
    <property type="entry name" value="OS07G0153300 PROTEIN"/>
    <property type="match status" value="1"/>
</dbReference>
<name>A0A517ZQH7_9PLAN</name>
<dbReference type="KEGG" id="sdyn:Mal52_32350"/>
<evidence type="ECO:0008006" key="3">
    <source>
        <dbReference type="Google" id="ProtNLM"/>
    </source>
</evidence>
<organism evidence="1 2">
    <name type="scientific">Symmachiella dynata</name>
    <dbReference type="NCBI Taxonomy" id="2527995"/>
    <lineage>
        <taxon>Bacteria</taxon>
        <taxon>Pseudomonadati</taxon>
        <taxon>Planctomycetota</taxon>
        <taxon>Planctomycetia</taxon>
        <taxon>Planctomycetales</taxon>
        <taxon>Planctomycetaceae</taxon>
        <taxon>Symmachiella</taxon>
    </lineage>
</organism>
<gene>
    <name evidence="1" type="ORF">Mal52_32350</name>
</gene>
<dbReference type="InterPro" id="IPR010775">
    <property type="entry name" value="DUF1365"/>
</dbReference>
<proteinExistence type="predicted"/>
<dbReference type="AlphaFoldDB" id="A0A517ZQH7"/>
<reference evidence="1 2" key="1">
    <citation type="submission" date="2019-02" db="EMBL/GenBank/DDBJ databases">
        <title>Deep-cultivation of Planctomycetes and their phenomic and genomic characterization uncovers novel biology.</title>
        <authorList>
            <person name="Wiegand S."/>
            <person name="Jogler M."/>
            <person name="Boedeker C."/>
            <person name="Pinto D."/>
            <person name="Vollmers J."/>
            <person name="Rivas-Marin E."/>
            <person name="Kohn T."/>
            <person name="Peeters S.H."/>
            <person name="Heuer A."/>
            <person name="Rast P."/>
            <person name="Oberbeckmann S."/>
            <person name="Bunk B."/>
            <person name="Jeske O."/>
            <person name="Meyerdierks A."/>
            <person name="Storesund J.E."/>
            <person name="Kallscheuer N."/>
            <person name="Luecker S."/>
            <person name="Lage O.M."/>
            <person name="Pohl T."/>
            <person name="Merkel B.J."/>
            <person name="Hornburger P."/>
            <person name="Mueller R.-W."/>
            <person name="Bruemmer F."/>
            <person name="Labrenz M."/>
            <person name="Spormann A.M."/>
            <person name="Op den Camp H."/>
            <person name="Overmann J."/>
            <person name="Amann R."/>
            <person name="Jetten M.S.M."/>
            <person name="Mascher T."/>
            <person name="Medema M.H."/>
            <person name="Devos D.P."/>
            <person name="Kaster A.-K."/>
            <person name="Ovreas L."/>
            <person name="Rohde M."/>
            <person name="Galperin M.Y."/>
            <person name="Jogler C."/>
        </authorList>
    </citation>
    <scope>NUCLEOTIDE SEQUENCE [LARGE SCALE GENOMIC DNA]</scope>
    <source>
        <strain evidence="1 2">Mal52</strain>
    </source>
</reference>
<protein>
    <recommendedName>
        <fullName evidence="3">DUF1365 domain-containing protein</fullName>
    </recommendedName>
</protein>
<evidence type="ECO:0000313" key="1">
    <source>
        <dbReference type="EMBL" id="QDU44749.1"/>
    </source>
</evidence>